<name>A0A368GZG4_ANCCA</name>
<evidence type="ECO:0000313" key="2">
    <source>
        <dbReference type="Proteomes" id="UP000252519"/>
    </source>
</evidence>
<gene>
    <name evidence="1" type="ORF">ANCCAN_05201</name>
</gene>
<dbReference type="AlphaFoldDB" id="A0A368GZG4"/>
<evidence type="ECO:0000313" key="1">
    <source>
        <dbReference type="EMBL" id="RCN48739.1"/>
    </source>
</evidence>
<dbReference type="Proteomes" id="UP000252519">
    <property type="component" value="Unassembled WGS sequence"/>
</dbReference>
<reference evidence="1 2" key="1">
    <citation type="submission" date="2014-10" db="EMBL/GenBank/DDBJ databases">
        <title>Draft genome of the hookworm Ancylostoma caninum.</title>
        <authorList>
            <person name="Mitreva M."/>
        </authorList>
    </citation>
    <scope>NUCLEOTIDE SEQUENCE [LARGE SCALE GENOMIC DNA]</scope>
    <source>
        <strain evidence="1 2">Baltimore</strain>
    </source>
</reference>
<organism evidence="1 2">
    <name type="scientific">Ancylostoma caninum</name>
    <name type="common">Dog hookworm</name>
    <dbReference type="NCBI Taxonomy" id="29170"/>
    <lineage>
        <taxon>Eukaryota</taxon>
        <taxon>Metazoa</taxon>
        <taxon>Ecdysozoa</taxon>
        <taxon>Nematoda</taxon>
        <taxon>Chromadorea</taxon>
        <taxon>Rhabditida</taxon>
        <taxon>Rhabditina</taxon>
        <taxon>Rhabditomorpha</taxon>
        <taxon>Strongyloidea</taxon>
        <taxon>Ancylostomatidae</taxon>
        <taxon>Ancylostomatinae</taxon>
        <taxon>Ancylostoma</taxon>
    </lineage>
</organism>
<keyword evidence="2" id="KW-1185">Reference proteome</keyword>
<comment type="caution">
    <text evidence="1">The sequence shown here is derived from an EMBL/GenBank/DDBJ whole genome shotgun (WGS) entry which is preliminary data.</text>
</comment>
<protein>
    <submittedName>
        <fullName evidence="1">Uncharacterized protein</fullName>
    </submittedName>
</protein>
<dbReference type="EMBL" id="JOJR01000043">
    <property type="protein sequence ID" value="RCN48739.1"/>
    <property type="molecule type" value="Genomic_DNA"/>
</dbReference>
<sequence>MKQFNLPSDDKPQVLLLDKQNVHQLLLDESTSPDSIWEWMQGRDDTLTSTLSIKDPHPLRFLQKARIDSVFGHQNTLILADDTLFQEVVTHTAPHPMPTGGGTGGCPFMSGAAGGGAIHEEL</sequence>
<proteinExistence type="predicted"/>
<accession>A0A368GZG4</accession>
<dbReference type="OrthoDB" id="5856593at2759"/>